<keyword evidence="2 6" id="KW-1003">Cell membrane</keyword>
<dbReference type="KEGG" id="dpf:ON006_13635"/>
<comment type="function">
    <text evidence="6">Part of an energy-coupled inorganic carbon pump.</text>
</comment>
<dbReference type="AlphaFoldDB" id="A0A9E8NFG4"/>
<organism evidence="7 8">
    <name type="scientific">Dyadobacter pollutisoli</name>
    <dbReference type="NCBI Taxonomy" id="2910158"/>
    <lineage>
        <taxon>Bacteria</taxon>
        <taxon>Pseudomonadati</taxon>
        <taxon>Bacteroidota</taxon>
        <taxon>Cytophagia</taxon>
        <taxon>Cytophagales</taxon>
        <taxon>Spirosomataceae</taxon>
        <taxon>Dyadobacter</taxon>
    </lineage>
</organism>
<dbReference type="GO" id="GO:0008270">
    <property type="term" value="F:zinc ion binding"/>
    <property type="evidence" value="ECO:0007669"/>
    <property type="project" value="UniProtKB-UniRule"/>
</dbReference>
<dbReference type="GO" id="GO:0005886">
    <property type="term" value="C:plasma membrane"/>
    <property type="evidence" value="ECO:0007669"/>
    <property type="project" value="UniProtKB-SubCell"/>
</dbReference>
<dbReference type="PANTHER" id="PTHR38344:SF1">
    <property type="entry name" value="INORGANIC CARBON TRANSPORTER SUBUNIT DABA-RELATED"/>
    <property type="match status" value="1"/>
</dbReference>
<dbReference type="EMBL" id="CP112998">
    <property type="protein sequence ID" value="WAC14978.1"/>
    <property type="molecule type" value="Genomic_DNA"/>
</dbReference>
<evidence type="ECO:0000313" key="7">
    <source>
        <dbReference type="EMBL" id="WAC14978.1"/>
    </source>
</evidence>
<keyword evidence="1 6" id="KW-0813">Transport</keyword>
<accession>A0A9E8NFG4</accession>
<sequence length="838" mass="96399">MENNFFATELSTAPFNEQQTLHTLKHFLPAQAPLKDFIHHNTLHAFQDMKFEDALVRASKIFGYSVYLTLDEYRAIYSSGRISNAILEKSITERHGMSAVEDWREKMLNKPYDTYNYPRIGALRSNWKRQYHIDLDSLIHPILFRILCCYLDQGISLWKFPVSEKGFLASLREMEQNGFSSFFKSERAARLLMEEDCGITDLLKIVVGDPGLFKQYLFDQQFAHPGWSGMVSVIEDSPESLVYPRQISLRELIFFELLMEVDALDNQFKENWLPLSRGLVRKQPDLFAAVEQTELDQVLAIWQQAFEWTYYDQVLAGLKQQKEKPESIKTTSFQAFFCLDDREGSFRRYVEQLDPDCQTYGTPGFFGVEFYFQPHQSSLYTKQCPAPSNPKHLIKEVGYFGRQEKDLHFFKPTNSLFRGWIISQTLGFWAGFRLFLNVFSPWFRMATTTSFSEIDKTSWLSIENIPSFSKEYGLQVGYTVEEMANRVESLLISIGLIDDFASMIYVIGHGSSSVNNTHYAAYDCGACSGKPGAVNARVFAFMANHWGVRELLTSRGILIPDQTQFVAALHDTTRDDIIFFSEELLSLANLIKHRKYWNIFSQALDLNAKERSRRFELINTKESARKVHRKVRARSVSLFETRPELNHATNAICIIGHRNLSKGLFLDRRLFMNSYDYSQDPEGKFLYPILNAAAPVCGGINLEYYFSRMDNEKLGAGSKLPHNVMGLFGVANGIDGDLRPGLPSQMIEVHDPVRLLMVVEHFPEVVLKVIQQTDKLFEWFANGWIHLVVINPHSKQQSRLVNGQFMEYHPCDQSLETISDIAPLLESGQENFPVYLIS</sequence>
<keyword evidence="8" id="KW-1185">Reference proteome</keyword>
<proteinExistence type="inferred from homology"/>
<dbReference type="InterPro" id="IPR018752">
    <property type="entry name" value="DabA"/>
</dbReference>
<comment type="cofactor">
    <cofactor evidence="6">
        <name>Zn(2+)</name>
        <dbReference type="ChEBI" id="CHEBI:29105"/>
    </cofactor>
</comment>
<dbReference type="RefSeq" id="WP_244820345.1">
    <property type="nucleotide sequence ID" value="NZ_CP112998.1"/>
</dbReference>
<comment type="subunit">
    <text evidence="6">Forms a complex with DabB.</text>
</comment>
<dbReference type="Proteomes" id="UP001164653">
    <property type="component" value="Chromosome"/>
</dbReference>
<comment type="similarity">
    <text evidence="6">Belongs to the inorganic carbon transporter (TC 9.A.2) DabA family.</text>
</comment>
<evidence type="ECO:0000313" key="8">
    <source>
        <dbReference type="Proteomes" id="UP001164653"/>
    </source>
</evidence>
<evidence type="ECO:0000256" key="2">
    <source>
        <dbReference type="ARBA" id="ARBA00022475"/>
    </source>
</evidence>
<gene>
    <name evidence="6" type="primary">dabA</name>
    <name evidence="7" type="ORF">ON006_13635</name>
</gene>
<comment type="subcellular location">
    <subcellularLocation>
        <location evidence="6">Cell membrane</location>
        <topology evidence="6">Peripheral membrane protein</topology>
    </subcellularLocation>
</comment>
<dbReference type="PANTHER" id="PTHR38344">
    <property type="entry name" value="UPF0753 PROTEIN AQ_863"/>
    <property type="match status" value="1"/>
</dbReference>
<feature type="binding site" evidence="6">
    <location>
        <position position="340"/>
    </location>
    <ligand>
        <name>Zn(2+)</name>
        <dbReference type="ChEBI" id="CHEBI:29105"/>
    </ligand>
</feature>
<evidence type="ECO:0000256" key="1">
    <source>
        <dbReference type="ARBA" id="ARBA00022448"/>
    </source>
</evidence>
<feature type="binding site" evidence="6">
    <location>
        <position position="509"/>
    </location>
    <ligand>
        <name>Zn(2+)</name>
        <dbReference type="ChEBI" id="CHEBI:29105"/>
    </ligand>
</feature>
<dbReference type="Pfam" id="PF10070">
    <property type="entry name" value="DabA"/>
    <property type="match status" value="1"/>
</dbReference>
<keyword evidence="4 6" id="KW-0862">Zinc</keyword>
<evidence type="ECO:0000256" key="3">
    <source>
        <dbReference type="ARBA" id="ARBA00022723"/>
    </source>
</evidence>
<feature type="binding site" evidence="6">
    <location>
        <position position="524"/>
    </location>
    <ligand>
        <name>Zn(2+)</name>
        <dbReference type="ChEBI" id="CHEBI:29105"/>
    </ligand>
</feature>
<evidence type="ECO:0000256" key="4">
    <source>
        <dbReference type="ARBA" id="ARBA00022833"/>
    </source>
</evidence>
<keyword evidence="5 6" id="KW-0472">Membrane</keyword>
<reference evidence="7" key="1">
    <citation type="submission" date="2022-11" db="EMBL/GenBank/DDBJ databases">
        <title>Dyadobacter pollutisoli sp. nov., isolated from plastic dumped soil.</title>
        <authorList>
            <person name="Kim J.M."/>
            <person name="Kim K.R."/>
            <person name="Lee J.K."/>
            <person name="Hao L."/>
            <person name="Jeon C.O."/>
        </authorList>
    </citation>
    <scope>NUCLEOTIDE SEQUENCE</scope>
    <source>
        <strain evidence="7">U1</strain>
    </source>
</reference>
<protein>
    <recommendedName>
        <fullName evidence="6">Probable inorganic carbon transporter subunit DabA</fullName>
    </recommendedName>
</protein>
<dbReference type="HAMAP" id="MF_01871">
    <property type="entry name" value="DabA"/>
    <property type="match status" value="1"/>
</dbReference>
<feature type="binding site" evidence="6">
    <location>
        <position position="338"/>
    </location>
    <ligand>
        <name>Zn(2+)</name>
        <dbReference type="ChEBI" id="CHEBI:29105"/>
    </ligand>
</feature>
<keyword evidence="3 6" id="KW-0479">Metal-binding</keyword>
<evidence type="ECO:0000256" key="5">
    <source>
        <dbReference type="ARBA" id="ARBA00023136"/>
    </source>
</evidence>
<name>A0A9E8NFG4_9BACT</name>
<evidence type="ECO:0000256" key="6">
    <source>
        <dbReference type="HAMAP-Rule" id="MF_01871"/>
    </source>
</evidence>